<gene>
    <name evidence="6" type="ORF">KGD84_18015</name>
</gene>
<dbReference type="InterPro" id="IPR050109">
    <property type="entry name" value="HTH-type_TetR-like_transc_reg"/>
</dbReference>
<accession>A0ABX8BVU3</accession>
<dbReference type="InterPro" id="IPR009057">
    <property type="entry name" value="Homeodomain-like_sf"/>
</dbReference>
<evidence type="ECO:0000313" key="7">
    <source>
        <dbReference type="Proteomes" id="UP000676079"/>
    </source>
</evidence>
<keyword evidence="1" id="KW-0805">Transcription regulation</keyword>
<dbReference type="PANTHER" id="PTHR30055">
    <property type="entry name" value="HTH-TYPE TRANSCRIPTIONAL REGULATOR RUTR"/>
    <property type="match status" value="1"/>
</dbReference>
<keyword evidence="2 4" id="KW-0238">DNA-binding</keyword>
<evidence type="ECO:0000313" key="6">
    <source>
        <dbReference type="EMBL" id="QUX26043.1"/>
    </source>
</evidence>
<feature type="domain" description="HTH tetR-type" evidence="5">
    <location>
        <begin position="14"/>
        <end position="74"/>
    </location>
</feature>
<evidence type="ECO:0000259" key="5">
    <source>
        <dbReference type="PROSITE" id="PS50977"/>
    </source>
</evidence>
<dbReference type="PANTHER" id="PTHR30055:SF234">
    <property type="entry name" value="HTH-TYPE TRANSCRIPTIONAL REGULATOR BETI"/>
    <property type="match status" value="1"/>
</dbReference>
<dbReference type="PROSITE" id="PS50977">
    <property type="entry name" value="HTH_TETR_2"/>
    <property type="match status" value="1"/>
</dbReference>
<sequence length="199" mass="22615">MTDDPRDLRTRRRLATHREIHEAALDLFEEQGVRETTVQQIAERAGVSQRTFFRHFETKEQAGLPGHHRLARMVEELEPPAGDPAGTLRHIERATALALAADDPELREHRRVALLFAREPELLVLAAAREKALITRLRERLSAPPADLDPTAALLVAEIAVAVWRTTWERWGERTAAGEEVDPVDLYRECSDRLRALFP</sequence>
<feature type="DNA-binding region" description="H-T-H motif" evidence="4">
    <location>
        <begin position="37"/>
        <end position="56"/>
    </location>
</feature>
<dbReference type="InterPro" id="IPR001647">
    <property type="entry name" value="HTH_TetR"/>
</dbReference>
<evidence type="ECO:0000256" key="1">
    <source>
        <dbReference type="ARBA" id="ARBA00023015"/>
    </source>
</evidence>
<evidence type="ECO:0000256" key="2">
    <source>
        <dbReference type="ARBA" id="ARBA00023125"/>
    </source>
</evidence>
<dbReference type="Pfam" id="PF00440">
    <property type="entry name" value="TetR_N"/>
    <property type="match status" value="1"/>
</dbReference>
<dbReference type="PRINTS" id="PR00455">
    <property type="entry name" value="HTHTETR"/>
</dbReference>
<dbReference type="SUPFAM" id="SSF46689">
    <property type="entry name" value="Homeodomain-like"/>
    <property type="match status" value="1"/>
</dbReference>
<keyword evidence="7" id="KW-1185">Reference proteome</keyword>
<name>A0ABX8BVU3_9ACTN</name>
<organism evidence="6 7">
    <name type="scientific">Nocardiopsis changdeensis</name>
    <dbReference type="NCBI Taxonomy" id="2831969"/>
    <lineage>
        <taxon>Bacteria</taxon>
        <taxon>Bacillati</taxon>
        <taxon>Actinomycetota</taxon>
        <taxon>Actinomycetes</taxon>
        <taxon>Streptosporangiales</taxon>
        <taxon>Nocardiopsidaceae</taxon>
        <taxon>Nocardiopsis</taxon>
    </lineage>
</organism>
<evidence type="ECO:0000256" key="4">
    <source>
        <dbReference type="PROSITE-ProRule" id="PRU00335"/>
    </source>
</evidence>
<dbReference type="Gene3D" id="1.10.357.10">
    <property type="entry name" value="Tetracycline Repressor, domain 2"/>
    <property type="match status" value="1"/>
</dbReference>
<protein>
    <submittedName>
        <fullName evidence="6">TetR family transcriptional regulator</fullName>
    </submittedName>
</protein>
<dbReference type="Proteomes" id="UP000676079">
    <property type="component" value="Chromosome"/>
</dbReference>
<dbReference type="EMBL" id="CP074133">
    <property type="protein sequence ID" value="QUX26043.1"/>
    <property type="molecule type" value="Genomic_DNA"/>
</dbReference>
<reference evidence="6 7" key="1">
    <citation type="submission" date="2021-05" db="EMBL/GenBank/DDBJ databases">
        <title>Direct Submission.</title>
        <authorList>
            <person name="Li K."/>
            <person name="Gao J."/>
        </authorList>
    </citation>
    <scope>NUCLEOTIDE SEQUENCE [LARGE SCALE GENOMIC DNA]</scope>
    <source>
        <strain evidence="6 7">Mg02</strain>
    </source>
</reference>
<evidence type="ECO:0000256" key="3">
    <source>
        <dbReference type="ARBA" id="ARBA00023163"/>
    </source>
</evidence>
<proteinExistence type="predicted"/>
<keyword evidence="3" id="KW-0804">Transcription</keyword>